<dbReference type="GO" id="GO:0016158">
    <property type="term" value="F:inositol hexakisphosphate 3-phosphatase activity"/>
    <property type="evidence" value="ECO:0007669"/>
    <property type="project" value="UniProtKB-EC"/>
</dbReference>
<accession>A0A369Q7G4</accession>
<dbReference type="InterPro" id="IPR011042">
    <property type="entry name" value="6-blade_b-propeller_TolB-like"/>
</dbReference>
<gene>
    <name evidence="3" type="ORF">HME9302_00291</name>
</gene>
<dbReference type="SUPFAM" id="SSF50956">
    <property type="entry name" value="Thermostable phytase (3-phytase)"/>
    <property type="match status" value="1"/>
</dbReference>
<evidence type="ECO:0000313" key="3">
    <source>
        <dbReference type="EMBL" id="RDC59106.1"/>
    </source>
</evidence>
<reference evidence="3 4" key="1">
    <citation type="submission" date="2018-04" db="EMBL/GenBank/DDBJ databases">
        <title>Altererythrobacter sp. HME9302 genome sequencing and assembly.</title>
        <authorList>
            <person name="Kang H."/>
            <person name="Kim H."/>
            <person name="Joh K."/>
        </authorList>
    </citation>
    <scope>NUCLEOTIDE SEQUENCE [LARGE SCALE GENOMIC DNA]</scope>
    <source>
        <strain evidence="3 4">HME9302</strain>
    </source>
</reference>
<keyword evidence="3" id="KW-0378">Hydrolase</keyword>
<dbReference type="Proteomes" id="UP000253727">
    <property type="component" value="Unassembled WGS sequence"/>
</dbReference>
<dbReference type="Gene3D" id="2.120.10.30">
    <property type="entry name" value="TolB, C-terminal domain"/>
    <property type="match status" value="1"/>
</dbReference>
<dbReference type="PROSITE" id="PS51662">
    <property type="entry name" value="BP_PHYTASE"/>
    <property type="match status" value="1"/>
</dbReference>
<keyword evidence="1" id="KW-0732">Signal</keyword>
<dbReference type="EC" id="3.1.3.8" evidence="3"/>
<dbReference type="InterPro" id="IPR003431">
    <property type="entry name" value="B-propeller_Phytase"/>
</dbReference>
<protein>
    <submittedName>
        <fullName evidence="3">3-phytase</fullName>
        <ecNumber evidence="3">3.1.3.8</ecNumber>
    </submittedName>
</protein>
<evidence type="ECO:0000256" key="1">
    <source>
        <dbReference type="SAM" id="SignalP"/>
    </source>
</evidence>
<dbReference type="Pfam" id="PF02333">
    <property type="entry name" value="Phytase"/>
    <property type="match status" value="1"/>
</dbReference>
<feature type="chain" id="PRO_5016919062" evidence="1">
    <location>
        <begin position="25"/>
        <end position="355"/>
    </location>
</feature>
<dbReference type="OrthoDB" id="8696437at2"/>
<comment type="caution">
    <text evidence="3">The sequence shown here is derived from an EMBL/GenBank/DDBJ whole genome shotgun (WGS) entry which is preliminary data.</text>
</comment>
<organism evidence="3 4">
    <name type="scientific">Alteripontixanthobacter maritimus</name>
    <dbReference type="NCBI Taxonomy" id="2161824"/>
    <lineage>
        <taxon>Bacteria</taxon>
        <taxon>Pseudomonadati</taxon>
        <taxon>Pseudomonadota</taxon>
        <taxon>Alphaproteobacteria</taxon>
        <taxon>Sphingomonadales</taxon>
        <taxon>Erythrobacteraceae</taxon>
        <taxon>Alteripontixanthobacter</taxon>
    </lineage>
</organism>
<proteinExistence type="predicted"/>
<dbReference type="PROSITE" id="PS51257">
    <property type="entry name" value="PROKAR_LIPOPROTEIN"/>
    <property type="match status" value="1"/>
</dbReference>
<evidence type="ECO:0000259" key="2">
    <source>
        <dbReference type="PROSITE" id="PS51662"/>
    </source>
</evidence>
<dbReference type="EMBL" id="QBKA01000002">
    <property type="protein sequence ID" value="RDC59106.1"/>
    <property type="molecule type" value="Genomic_DNA"/>
</dbReference>
<feature type="signal peptide" evidence="1">
    <location>
        <begin position="1"/>
        <end position="24"/>
    </location>
</feature>
<keyword evidence="4" id="KW-1185">Reference proteome</keyword>
<sequence length="355" mass="36665">MRGISNLAAATGAAGLLASCSAITVSGNPAVPVYAVAETAPVGTANEDAADDPAIWRNAANPAASLVVATDKKGGLYVYDLSGQVKHFFARPALNNVDLADMGNKGVIVFASDRSDLANANIALFRLDTSSGELSEIATLPSGSGEGYGICGYEKDGRLIVYTAPKEGNIGEWEIAVSTAPSIKPLRKMRVPSQPEGCAIDARNGNLYIGEEAGGVWRFANGASEGQLVAAVDNRNLVADLEGLALVPEGETGGWLYASSQGDNTYMRYTLPDLTPAGRFRIAAGVFGSTEETDGIEARRGDFGPDFPGGLFVAQDGQNGAGAQNFKFVPLGAIEKALSVGVAQTTVVEKTSAGK</sequence>
<evidence type="ECO:0000313" key="4">
    <source>
        <dbReference type="Proteomes" id="UP000253727"/>
    </source>
</evidence>
<feature type="domain" description="BPP" evidence="2">
    <location>
        <begin position="23"/>
        <end position="338"/>
    </location>
</feature>
<name>A0A369Q7G4_9SPHN</name>
<dbReference type="AlphaFoldDB" id="A0A369Q7G4"/>